<dbReference type="PANTHER" id="PTHR35089:SF1">
    <property type="entry name" value="CHAPERONE PROTEIN SKP"/>
    <property type="match status" value="1"/>
</dbReference>
<keyword evidence="7" id="KW-1185">Reference proteome</keyword>
<dbReference type="RefSeq" id="WP_091817561.1">
    <property type="nucleotide sequence ID" value="NZ_FNCQ01000009.1"/>
</dbReference>
<evidence type="ECO:0000313" key="8">
    <source>
        <dbReference type="Proteomes" id="UP000199134"/>
    </source>
</evidence>
<protein>
    <submittedName>
        <fullName evidence="6">Periplasmic chaperone for outer membrane proteins Skp</fullName>
    </submittedName>
</protein>
<evidence type="ECO:0000256" key="2">
    <source>
        <dbReference type="ARBA" id="ARBA00022729"/>
    </source>
</evidence>
<evidence type="ECO:0000313" key="6">
    <source>
        <dbReference type="EMBL" id="SDO08449.1"/>
    </source>
</evidence>
<dbReference type="GO" id="GO:0050821">
    <property type="term" value="P:protein stabilization"/>
    <property type="evidence" value="ECO:0007669"/>
    <property type="project" value="TreeGrafter"/>
</dbReference>
<dbReference type="Pfam" id="PF03938">
    <property type="entry name" value="OmpH"/>
    <property type="match status" value="1"/>
</dbReference>
<reference evidence="6 7" key="2">
    <citation type="submission" date="2016-10" db="EMBL/GenBank/DDBJ databases">
        <authorList>
            <person name="Varghese N."/>
            <person name="Submissions S."/>
        </authorList>
    </citation>
    <scope>NUCLEOTIDE SEQUENCE</scope>
    <source>
        <strain evidence="6">BP1-145</strain>
        <strain evidence="7">BP1-148</strain>
    </source>
</reference>
<dbReference type="SUPFAM" id="SSF111384">
    <property type="entry name" value="OmpH-like"/>
    <property type="match status" value="1"/>
</dbReference>
<name>A0A1H0GNU3_9BACT</name>
<dbReference type="AlphaFoldDB" id="A0A1H0GNU3"/>
<feature type="signal peptide" evidence="4">
    <location>
        <begin position="1"/>
        <end position="20"/>
    </location>
</feature>
<dbReference type="SMART" id="SM00935">
    <property type="entry name" value="OmpH"/>
    <property type="match status" value="1"/>
</dbReference>
<dbReference type="Gene3D" id="3.30.910.20">
    <property type="entry name" value="Skp domain"/>
    <property type="match status" value="1"/>
</dbReference>
<dbReference type="Proteomes" id="UP000199134">
    <property type="component" value="Unassembled WGS sequence"/>
</dbReference>
<feature type="coiled-coil region" evidence="3">
    <location>
        <begin position="43"/>
        <end position="114"/>
    </location>
</feature>
<dbReference type="PANTHER" id="PTHR35089">
    <property type="entry name" value="CHAPERONE PROTEIN SKP"/>
    <property type="match status" value="1"/>
</dbReference>
<reference evidence="5 8" key="1">
    <citation type="submission" date="2016-10" db="EMBL/GenBank/DDBJ databases">
        <authorList>
            <person name="de Groot N.N."/>
        </authorList>
    </citation>
    <scope>NUCLEOTIDE SEQUENCE [LARGE SCALE GENOMIC DNA]</scope>
    <source>
        <strain evidence="8">BP1-145</strain>
        <strain evidence="5">BP1-148</strain>
    </source>
</reference>
<dbReference type="EMBL" id="FNIW01000009">
    <property type="protein sequence ID" value="SDO08449.1"/>
    <property type="molecule type" value="Genomic_DNA"/>
</dbReference>
<proteinExistence type="inferred from homology"/>
<organism evidence="6 8">
    <name type="scientific">Prevotella communis</name>
    <dbReference type="NCBI Taxonomy" id="2913614"/>
    <lineage>
        <taxon>Bacteria</taxon>
        <taxon>Pseudomonadati</taxon>
        <taxon>Bacteroidota</taxon>
        <taxon>Bacteroidia</taxon>
        <taxon>Bacteroidales</taxon>
        <taxon>Prevotellaceae</taxon>
        <taxon>Prevotella</taxon>
    </lineage>
</organism>
<dbReference type="OrthoDB" id="1524711at2"/>
<keyword evidence="3" id="KW-0175">Coiled coil</keyword>
<accession>A0A1H0GNU3</accession>
<dbReference type="Proteomes" id="UP000198779">
    <property type="component" value="Unassembled WGS sequence"/>
</dbReference>
<dbReference type="InterPro" id="IPR005632">
    <property type="entry name" value="Chaperone_Skp"/>
</dbReference>
<gene>
    <name evidence="6" type="ORF">SAMN04487900_10997</name>
    <name evidence="5" type="ORF">SAMN04487901_10917</name>
</gene>
<dbReference type="STRING" id="645274.SAMN04487901_10917"/>
<sequence length="168" mass="18835">MKKFIICALCAICGFTTANAQAKFGHVNTQEIVQAMPEFTTARTDIEKLTQQYEADLKSMQDELQKKAEAFEKEEATLPENIKTRRNQELQDLYQRIQQTYQDNQQALAKAQQEKMQAITTKVLDAIKAVGQEGGYVYVMDMSAGIPYISTTLSSDVTAQVKAKLGLK</sequence>
<evidence type="ECO:0000256" key="3">
    <source>
        <dbReference type="SAM" id="Coils"/>
    </source>
</evidence>
<evidence type="ECO:0000256" key="4">
    <source>
        <dbReference type="SAM" id="SignalP"/>
    </source>
</evidence>
<dbReference type="EMBL" id="FNCQ01000009">
    <property type="protein sequence ID" value="SDG76194.1"/>
    <property type="molecule type" value="Genomic_DNA"/>
</dbReference>
<evidence type="ECO:0000313" key="5">
    <source>
        <dbReference type="EMBL" id="SDG76194.1"/>
    </source>
</evidence>
<dbReference type="GO" id="GO:0005829">
    <property type="term" value="C:cytosol"/>
    <property type="evidence" value="ECO:0007669"/>
    <property type="project" value="TreeGrafter"/>
</dbReference>
<accession>A0A1G7WWA6</accession>
<keyword evidence="2 4" id="KW-0732">Signal</keyword>
<evidence type="ECO:0000313" key="7">
    <source>
        <dbReference type="Proteomes" id="UP000198779"/>
    </source>
</evidence>
<dbReference type="GO" id="GO:0051082">
    <property type="term" value="F:unfolded protein binding"/>
    <property type="evidence" value="ECO:0007669"/>
    <property type="project" value="InterPro"/>
</dbReference>
<comment type="similarity">
    <text evidence="1">Belongs to the Skp family.</text>
</comment>
<dbReference type="InterPro" id="IPR024930">
    <property type="entry name" value="Skp_dom_sf"/>
</dbReference>
<evidence type="ECO:0000256" key="1">
    <source>
        <dbReference type="ARBA" id="ARBA00009091"/>
    </source>
</evidence>
<feature type="chain" id="PRO_5041051512" evidence="4">
    <location>
        <begin position="21"/>
        <end position="168"/>
    </location>
</feature>